<evidence type="ECO:0000256" key="3">
    <source>
        <dbReference type="ARBA" id="ARBA00023163"/>
    </source>
</evidence>
<reference evidence="6" key="1">
    <citation type="submission" date="2016-02" db="EMBL/GenBank/DDBJ databases">
        <authorList>
            <person name="Rodrigo-Torres Lidia"/>
            <person name="Arahal R.David."/>
        </authorList>
    </citation>
    <scope>NUCLEOTIDE SEQUENCE [LARGE SCALE GENOMIC DNA]</scope>
    <source>
        <strain evidence="6">CECT 9029</strain>
    </source>
</reference>
<dbReference type="PANTHER" id="PTHR46796:SF13">
    <property type="entry name" value="HTH-TYPE TRANSCRIPTIONAL ACTIVATOR RHAS"/>
    <property type="match status" value="1"/>
</dbReference>
<evidence type="ECO:0000256" key="1">
    <source>
        <dbReference type="ARBA" id="ARBA00023015"/>
    </source>
</evidence>
<dbReference type="Proteomes" id="UP000071641">
    <property type="component" value="Unassembled WGS sequence"/>
</dbReference>
<keyword evidence="6" id="KW-1185">Reference proteome</keyword>
<gene>
    <name evidence="5" type="primary">rhaS_1</name>
    <name evidence="5" type="ORF">GCE9029_00302</name>
</gene>
<evidence type="ECO:0000259" key="4">
    <source>
        <dbReference type="PROSITE" id="PS01124"/>
    </source>
</evidence>
<dbReference type="GO" id="GO:0043565">
    <property type="term" value="F:sequence-specific DNA binding"/>
    <property type="evidence" value="ECO:0007669"/>
    <property type="project" value="InterPro"/>
</dbReference>
<dbReference type="InterPro" id="IPR018062">
    <property type="entry name" value="HTH_AraC-typ_CS"/>
</dbReference>
<sequence length="213" mass="23595">MPGGESMESIIDIWTSNPTEKGTTYVVPDGCRDVIVTEIDGMQQVHVSSLFEATIDVDITPNAKMTGYRLAPGTWVDESQLMAATGKDIDDLFDKINAFSRRCSNVDEALFSLGERLGSVADISRSLGVSERTLQRHLLKHSGKSPQFWLQLARARQSARAIAEGAPLIDTAFDFGYADQAHLSREIKRWFGVTPSELLLRKDLTVQLYVPGY</sequence>
<keyword evidence="1" id="KW-0805">Transcription regulation</keyword>
<dbReference type="EMBL" id="FIZX01000001">
    <property type="protein sequence ID" value="CZF77596.1"/>
    <property type="molecule type" value="Genomic_DNA"/>
</dbReference>
<dbReference type="InterPro" id="IPR009057">
    <property type="entry name" value="Homeodomain-like_sf"/>
</dbReference>
<accession>A0A128EUE3</accession>
<evidence type="ECO:0000256" key="2">
    <source>
        <dbReference type="ARBA" id="ARBA00023125"/>
    </source>
</evidence>
<organism evidence="5 6">
    <name type="scientific">Grimontia celer</name>
    <dbReference type="NCBI Taxonomy" id="1796497"/>
    <lineage>
        <taxon>Bacteria</taxon>
        <taxon>Pseudomonadati</taxon>
        <taxon>Pseudomonadota</taxon>
        <taxon>Gammaproteobacteria</taxon>
        <taxon>Vibrionales</taxon>
        <taxon>Vibrionaceae</taxon>
        <taxon>Grimontia</taxon>
    </lineage>
</organism>
<dbReference type="InterPro" id="IPR050204">
    <property type="entry name" value="AraC_XylS_family_regulators"/>
</dbReference>
<dbReference type="GO" id="GO:0003700">
    <property type="term" value="F:DNA-binding transcription factor activity"/>
    <property type="evidence" value="ECO:0007669"/>
    <property type="project" value="InterPro"/>
</dbReference>
<evidence type="ECO:0000313" key="6">
    <source>
        <dbReference type="Proteomes" id="UP000071641"/>
    </source>
</evidence>
<dbReference type="SUPFAM" id="SSF46689">
    <property type="entry name" value="Homeodomain-like"/>
    <property type="match status" value="1"/>
</dbReference>
<dbReference type="PROSITE" id="PS00041">
    <property type="entry name" value="HTH_ARAC_FAMILY_1"/>
    <property type="match status" value="1"/>
</dbReference>
<evidence type="ECO:0000313" key="5">
    <source>
        <dbReference type="EMBL" id="CZF77596.1"/>
    </source>
</evidence>
<dbReference type="PANTHER" id="PTHR46796">
    <property type="entry name" value="HTH-TYPE TRANSCRIPTIONAL ACTIVATOR RHAS-RELATED"/>
    <property type="match status" value="1"/>
</dbReference>
<dbReference type="SMART" id="SM00342">
    <property type="entry name" value="HTH_ARAC"/>
    <property type="match status" value="1"/>
</dbReference>
<dbReference type="PROSITE" id="PS01124">
    <property type="entry name" value="HTH_ARAC_FAMILY_2"/>
    <property type="match status" value="1"/>
</dbReference>
<feature type="domain" description="HTH araC/xylS-type" evidence="4">
    <location>
        <begin position="119"/>
        <end position="201"/>
    </location>
</feature>
<name>A0A128EUE3_9GAMM</name>
<proteinExistence type="predicted"/>
<keyword evidence="3" id="KW-0804">Transcription</keyword>
<dbReference type="STRING" id="1796497.GCE9029_00302"/>
<protein>
    <submittedName>
        <fullName evidence="5">HTH-type transcriptional activator RhaS</fullName>
    </submittedName>
</protein>
<keyword evidence="2" id="KW-0238">DNA-binding</keyword>
<dbReference type="AlphaFoldDB" id="A0A128EUE3"/>
<dbReference type="InterPro" id="IPR018060">
    <property type="entry name" value="HTH_AraC"/>
</dbReference>
<dbReference type="Pfam" id="PF12833">
    <property type="entry name" value="HTH_18"/>
    <property type="match status" value="1"/>
</dbReference>
<dbReference type="Gene3D" id="1.10.10.60">
    <property type="entry name" value="Homeodomain-like"/>
    <property type="match status" value="1"/>
</dbReference>